<accession>A0ABQ0KT12</accession>
<evidence type="ECO:0000313" key="2">
    <source>
        <dbReference type="EMBL" id="GAT12432.1"/>
    </source>
</evidence>
<name>A0ABQ0KT12_MYCNV</name>
<organism evidence="2 3">
    <name type="scientific">Mycolicibacterium novocastrense</name>
    <name type="common">Mycobacterium novocastrense</name>
    <dbReference type="NCBI Taxonomy" id="59813"/>
    <lineage>
        <taxon>Bacteria</taxon>
        <taxon>Bacillati</taxon>
        <taxon>Actinomycetota</taxon>
        <taxon>Actinomycetes</taxon>
        <taxon>Mycobacteriales</taxon>
        <taxon>Mycobacteriaceae</taxon>
        <taxon>Mycolicibacterium</taxon>
    </lineage>
</organism>
<sequence>MSDQTVPQRRPVVYRPESAVFWVFVVALILGTLALLDDSGPVIRATLDANIALSWLWLLFIAFMVWLIFRFDPFRSGRRYPQALVAVSHWAAPQRWRWR</sequence>
<comment type="caution">
    <text evidence="2">The sequence shown here is derived from an EMBL/GenBank/DDBJ whole genome shotgun (WGS) entry which is preliminary data.</text>
</comment>
<dbReference type="EMBL" id="BCTA01000093">
    <property type="protein sequence ID" value="GAT12432.1"/>
    <property type="molecule type" value="Genomic_DNA"/>
</dbReference>
<reference evidence="2 3" key="1">
    <citation type="journal article" date="2016" name="Genome Announc.">
        <title>Draft Genome Sequences of Five Rapidly Growing Mycobacterium Species, M. thermoresistibile, M. fortuitum subsp. acetamidolyticum, M. canariasense, M. brisbanense, and M. novocastrense.</title>
        <authorList>
            <person name="Katahira K."/>
            <person name="Ogura Y."/>
            <person name="Gotoh Y."/>
            <person name="Hayashi T."/>
        </authorList>
    </citation>
    <scope>NUCLEOTIDE SEQUENCE [LARGE SCALE GENOMIC DNA]</scope>
    <source>
        <strain evidence="2 3">JCM18114</strain>
    </source>
</reference>
<keyword evidence="1" id="KW-0812">Transmembrane</keyword>
<dbReference type="Proteomes" id="UP000069773">
    <property type="component" value="Unassembled WGS sequence"/>
</dbReference>
<proteinExistence type="predicted"/>
<feature type="transmembrane region" description="Helical" evidence="1">
    <location>
        <begin position="19"/>
        <end position="36"/>
    </location>
</feature>
<protein>
    <submittedName>
        <fullName evidence="2">Uncharacterized protein</fullName>
    </submittedName>
</protein>
<dbReference type="RefSeq" id="WP_067396084.1">
    <property type="nucleotide sequence ID" value="NZ_BCTA01000093.1"/>
</dbReference>
<keyword evidence="1" id="KW-0472">Membrane</keyword>
<keyword evidence="1" id="KW-1133">Transmembrane helix</keyword>
<evidence type="ECO:0000256" key="1">
    <source>
        <dbReference type="SAM" id="Phobius"/>
    </source>
</evidence>
<gene>
    <name evidence="2" type="ORF">RMCN_5565</name>
</gene>
<feature type="transmembrane region" description="Helical" evidence="1">
    <location>
        <begin position="51"/>
        <end position="69"/>
    </location>
</feature>
<keyword evidence="3" id="KW-1185">Reference proteome</keyword>
<evidence type="ECO:0000313" key="3">
    <source>
        <dbReference type="Proteomes" id="UP000069773"/>
    </source>
</evidence>